<organism evidence="2 3">
    <name type="scientific">Oedothorax gibbosus</name>
    <dbReference type="NCBI Taxonomy" id="931172"/>
    <lineage>
        <taxon>Eukaryota</taxon>
        <taxon>Metazoa</taxon>
        <taxon>Ecdysozoa</taxon>
        <taxon>Arthropoda</taxon>
        <taxon>Chelicerata</taxon>
        <taxon>Arachnida</taxon>
        <taxon>Araneae</taxon>
        <taxon>Araneomorphae</taxon>
        <taxon>Entelegynae</taxon>
        <taxon>Araneoidea</taxon>
        <taxon>Linyphiidae</taxon>
        <taxon>Erigoninae</taxon>
        <taxon>Oedothorax</taxon>
    </lineage>
</organism>
<evidence type="ECO:0000256" key="1">
    <source>
        <dbReference type="SAM" id="MobiDB-lite"/>
    </source>
</evidence>
<accession>A0AAV6VSG3</accession>
<protein>
    <submittedName>
        <fullName evidence="2">Uncharacterized protein</fullName>
    </submittedName>
</protein>
<dbReference type="Proteomes" id="UP000827092">
    <property type="component" value="Unassembled WGS sequence"/>
</dbReference>
<evidence type="ECO:0000313" key="2">
    <source>
        <dbReference type="EMBL" id="KAG8199627.1"/>
    </source>
</evidence>
<reference evidence="2 3" key="1">
    <citation type="journal article" date="2022" name="Nat. Ecol. Evol.">
        <title>A masculinizing supergene underlies an exaggerated male reproductive morph in a spider.</title>
        <authorList>
            <person name="Hendrickx F."/>
            <person name="De Corte Z."/>
            <person name="Sonet G."/>
            <person name="Van Belleghem S.M."/>
            <person name="Kostlbacher S."/>
            <person name="Vangestel C."/>
        </authorList>
    </citation>
    <scope>NUCLEOTIDE SEQUENCE [LARGE SCALE GENOMIC DNA]</scope>
    <source>
        <strain evidence="2">W744_W776</strain>
    </source>
</reference>
<gene>
    <name evidence="2" type="ORF">JTE90_009462</name>
</gene>
<sequence length="227" mass="26380">MAVKNRMLLNFQLDIFTNLLVLFLKFLFCSSPKEICLSLKIDYPLVDKFQSKFIFKFQTRIINKYTCAQFLPQNSCFLSWKNSSQESQEKRSRSSEIDLGGGGKGRGGSKKSETREERKVPQTVSRMPERRTGLYNSRPTFAAFSKPNENFYSFSRREDSERSCVACGLREKSFACRRKCVLLILSVCSDGSVKKEEEKIPVTKRNFICERKILTNMEECWRGRCLF</sequence>
<keyword evidence="3" id="KW-1185">Reference proteome</keyword>
<comment type="caution">
    <text evidence="2">The sequence shown here is derived from an EMBL/GenBank/DDBJ whole genome shotgun (WGS) entry which is preliminary data.</text>
</comment>
<feature type="region of interest" description="Disordered" evidence="1">
    <location>
        <begin position="88"/>
        <end position="128"/>
    </location>
</feature>
<feature type="compositionally biased region" description="Basic and acidic residues" evidence="1">
    <location>
        <begin position="110"/>
        <end position="120"/>
    </location>
</feature>
<name>A0AAV6VSG3_9ARAC</name>
<dbReference type="AlphaFoldDB" id="A0AAV6VSG3"/>
<evidence type="ECO:0000313" key="3">
    <source>
        <dbReference type="Proteomes" id="UP000827092"/>
    </source>
</evidence>
<proteinExistence type="predicted"/>
<dbReference type="EMBL" id="JAFNEN010000026">
    <property type="protein sequence ID" value="KAG8199627.1"/>
    <property type="molecule type" value="Genomic_DNA"/>
</dbReference>